<evidence type="ECO:0000259" key="1">
    <source>
        <dbReference type="Pfam" id="PF00085"/>
    </source>
</evidence>
<dbReference type="AlphaFoldDB" id="A0A9P4Q4Z0"/>
<dbReference type="PANTHER" id="PTHR21148">
    <property type="entry name" value="THIOREDOXIN DOMAIN-CONTAINING PROTEIN 9"/>
    <property type="match status" value="1"/>
</dbReference>
<dbReference type="InterPro" id="IPR036249">
    <property type="entry name" value="Thioredoxin-like_sf"/>
</dbReference>
<organism evidence="2 3">
    <name type="scientific">Polychaeton citri CBS 116435</name>
    <dbReference type="NCBI Taxonomy" id="1314669"/>
    <lineage>
        <taxon>Eukaryota</taxon>
        <taxon>Fungi</taxon>
        <taxon>Dikarya</taxon>
        <taxon>Ascomycota</taxon>
        <taxon>Pezizomycotina</taxon>
        <taxon>Dothideomycetes</taxon>
        <taxon>Dothideomycetidae</taxon>
        <taxon>Capnodiales</taxon>
        <taxon>Capnodiaceae</taxon>
        <taxon>Polychaeton</taxon>
    </lineage>
</organism>
<evidence type="ECO:0000313" key="3">
    <source>
        <dbReference type="Proteomes" id="UP000799441"/>
    </source>
</evidence>
<proteinExistence type="predicted"/>
<evidence type="ECO:0000313" key="2">
    <source>
        <dbReference type="EMBL" id="KAF2719889.1"/>
    </source>
</evidence>
<dbReference type="Proteomes" id="UP000799441">
    <property type="component" value="Unassembled WGS sequence"/>
</dbReference>
<dbReference type="Gene3D" id="3.40.30.10">
    <property type="entry name" value="Glutaredoxin"/>
    <property type="match status" value="1"/>
</dbReference>
<dbReference type="Pfam" id="PF00085">
    <property type="entry name" value="Thioredoxin"/>
    <property type="match status" value="1"/>
</dbReference>
<gene>
    <name evidence="2" type="ORF">K431DRAFT_227700</name>
</gene>
<dbReference type="CDD" id="cd02989">
    <property type="entry name" value="Phd_like_TxnDC9"/>
    <property type="match status" value="1"/>
</dbReference>
<dbReference type="InterPro" id="IPR013766">
    <property type="entry name" value="Thioredoxin_domain"/>
</dbReference>
<keyword evidence="3" id="KW-1185">Reference proteome</keyword>
<dbReference type="SUPFAM" id="SSF52833">
    <property type="entry name" value="Thioredoxin-like"/>
    <property type="match status" value="1"/>
</dbReference>
<sequence>MSTLDSKVASILDSSRHATSDDEDDLIAELENDDSLLPTFREQRLQQLHSEYQRAHFLKSQPGHGVYQTIKDEKELMDITTSTKLCVVHFLKSDFNRCRIMEGKLETLAEKHWDTRFVGIDVDNAPFLVVKLGIKVLPCVISFVDGKGSDRIVGFEGVGRGGDKISAREVEARLLQSGVLVRAKMVDEEEVSMLRRRKEDDEAREIDDDDWD</sequence>
<feature type="domain" description="Thioredoxin" evidence="1">
    <location>
        <begin position="78"/>
        <end position="154"/>
    </location>
</feature>
<comment type="caution">
    <text evidence="2">The sequence shown here is derived from an EMBL/GenBank/DDBJ whole genome shotgun (WGS) entry which is preliminary data.</text>
</comment>
<name>A0A9P4Q4Z0_9PEZI</name>
<reference evidence="2" key="1">
    <citation type="journal article" date="2020" name="Stud. Mycol.">
        <title>101 Dothideomycetes genomes: a test case for predicting lifestyles and emergence of pathogens.</title>
        <authorList>
            <person name="Haridas S."/>
            <person name="Albert R."/>
            <person name="Binder M."/>
            <person name="Bloem J."/>
            <person name="Labutti K."/>
            <person name="Salamov A."/>
            <person name="Andreopoulos B."/>
            <person name="Baker S."/>
            <person name="Barry K."/>
            <person name="Bills G."/>
            <person name="Bluhm B."/>
            <person name="Cannon C."/>
            <person name="Castanera R."/>
            <person name="Culley D."/>
            <person name="Daum C."/>
            <person name="Ezra D."/>
            <person name="Gonzalez J."/>
            <person name="Henrissat B."/>
            <person name="Kuo A."/>
            <person name="Liang C."/>
            <person name="Lipzen A."/>
            <person name="Lutzoni F."/>
            <person name="Magnuson J."/>
            <person name="Mondo S."/>
            <person name="Nolan M."/>
            <person name="Ohm R."/>
            <person name="Pangilinan J."/>
            <person name="Park H.-J."/>
            <person name="Ramirez L."/>
            <person name="Alfaro M."/>
            <person name="Sun H."/>
            <person name="Tritt A."/>
            <person name="Yoshinaga Y."/>
            <person name="Zwiers L.-H."/>
            <person name="Turgeon B."/>
            <person name="Goodwin S."/>
            <person name="Spatafora J."/>
            <person name="Crous P."/>
            <person name="Grigoriev I."/>
        </authorList>
    </citation>
    <scope>NUCLEOTIDE SEQUENCE</scope>
    <source>
        <strain evidence="2">CBS 116435</strain>
    </source>
</reference>
<accession>A0A9P4Q4Z0</accession>
<protein>
    <submittedName>
        <fullName evidence="2">Thioredoxin-like protein</fullName>
    </submittedName>
</protein>
<dbReference type="OrthoDB" id="10257948at2759"/>
<dbReference type="EMBL" id="MU003806">
    <property type="protein sequence ID" value="KAF2719889.1"/>
    <property type="molecule type" value="Genomic_DNA"/>
</dbReference>